<dbReference type="RefSeq" id="WP_126297596.1">
    <property type="nucleotide sequence ID" value="NZ_CP065689.1"/>
</dbReference>
<organism evidence="2 3">
    <name type="scientific">Corynebacterium minutissimum</name>
    <dbReference type="NCBI Taxonomy" id="38301"/>
    <lineage>
        <taxon>Bacteria</taxon>
        <taxon>Bacillati</taxon>
        <taxon>Actinomycetota</taxon>
        <taxon>Actinomycetes</taxon>
        <taxon>Mycobacteriales</taxon>
        <taxon>Corynebacteriaceae</taxon>
        <taxon>Corynebacterium</taxon>
    </lineage>
</organism>
<dbReference type="Proteomes" id="UP000594905">
    <property type="component" value="Chromosome"/>
</dbReference>
<dbReference type="EMBL" id="CP065689">
    <property type="protein sequence ID" value="QPS60399.1"/>
    <property type="molecule type" value="Genomic_DNA"/>
</dbReference>
<sequence>MRPTKPVVFNEDEGGVGKRQQRIDVLAWLVEAWGAPRPPTRDEKARRPTSLRGGGPSLRQCGKLLLPTRTV</sequence>
<keyword evidence="3" id="KW-1185">Reference proteome</keyword>
<protein>
    <submittedName>
        <fullName evidence="2">Uncharacterized protein</fullName>
    </submittedName>
</protein>
<evidence type="ECO:0000256" key="1">
    <source>
        <dbReference type="SAM" id="MobiDB-lite"/>
    </source>
</evidence>
<evidence type="ECO:0000313" key="3">
    <source>
        <dbReference type="Proteomes" id="UP000594905"/>
    </source>
</evidence>
<feature type="region of interest" description="Disordered" evidence="1">
    <location>
        <begin position="36"/>
        <end position="71"/>
    </location>
</feature>
<name>A0A7T2XNC5_9CORY</name>
<gene>
    <name evidence="2" type="ORF">I6G51_04160</name>
</gene>
<evidence type="ECO:0000313" key="2">
    <source>
        <dbReference type="EMBL" id="QPS60399.1"/>
    </source>
</evidence>
<accession>A0A7T2XNC5</accession>
<proteinExistence type="predicted"/>
<reference evidence="2 3" key="1">
    <citation type="submission" date="2020-12" db="EMBL/GenBank/DDBJ databases">
        <title>FDA dAtabase for Regulatory Grade micrObial Sequences (FDA-ARGOS): Supporting development and validation of Infectious Disease Dx tests.</title>
        <authorList>
            <person name="Sproer C."/>
            <person name="Gronow S."/>
            <person name="Severitt S."/>
            <person name="Schroder I."/>
            <person name="Tallon L."/>
            <person name="Sadzewicz L."/>
            <person name="Zhao X."/>
            <person name="Boylan J."/>
            <person name="Ott S."/>
            <person name="Bowen H."/>
            <person name="Vavikolanu K."/>
            <person name="Mehta A."/>
            <person name="Aluvathingal J."/>
            <person name="Nadendla S."/>
            <person name="Lowell S."/>
            <person name="Myers T."/>
            <person name="Yan Y."/>
            <person name="Sichtig H."/>
        </authorList>
    </citation>
    <scope>NUCLEOTIDE SEQUENCE [LARGE SCALE GENOMIC DNA]</scope>
    <source>
        <strain evidence="2 3">FDAARGOS_894</strain>
    </source>
</reference>